<evidence type="ECO:0000256" key="2">
    <source>
        <dbReference type="ARBA" id="ARBA00006464"/>
    </source>
</evidence>
<evidence type="ECO:0000313" key="11">
    <source>
        <dbReference type="EMBL" id="SEK01254.1"/>
    </source>
</evidence>
<evidence type="ECO:0000256" key="5">
    <source>
        <dbReference type="ARBA" id="ARBA00022692"/>
    </source>
</evidence>
<keyword evidence="5 9" id="KW-0812">Transmembrane</keyword>
<evidence type="ECO:0000256" key="1">
    <source>
        <dbReference type="ARBA" id="ARBA00004236"/>
    </source>
</evidence>
<name>A0A975WDH7_9RHOB</name>
<evidence type="ECO:0000259" key="10">
    <source>
        <dbReference type="Pfam" id="PF02397"/>
    </source>
</evidence>
<feature type="transmembrane region" description="Helical" evidence="9">
    <location>
        <begin position="29"/>
        <end position="50"/>
    </location>
</feature>
<dbReference type="InterPro" id="IPR003362">
    <property type="entry name" value="Bact_transf"/>
</dbReference>
<dbReference type="Pfam" id="PF02397">
    <property type="entry name" value="Bac_transf"/>
    <property type="match status" value="1"/>
</dbReference>
<dbReference type="PANTHER" id="PTHR30576">
    <property type="entry name" value="COLANIC BIOSYNTHESIS UDP-GLUCOSE LIPID CARRIER TRANSFERASE"/>
    <property type="match status" value="1"/>
</dbReference>
<keyword evidence="4 11" id="KW-0808">Transferase</keyword>
<feature type="domain" description="Bacterial sugar transferase" evidence="10">
    <location>
        <begin position="24"/>
        <end position="214"/>
    </location>
</feature>
<dbReference type="Proteomes" id="UP000182932">
    <property type="component" value="Unassembled WGS sequence"/>
</dbReference>
<dbReference type="GO" id="GO:0005886">
    <property type="term" value="C:plasma membrane"/>
    <property type="evidence" value="ECO:0007669"/>
    <property type="project" value="UniProtKB-SubCell"/>
</dbReference>
<dbReference type="PANTHER" id="PTHR30576:SF4">
    <property type="entry name" value="UNDECAPRENYL-PHOSPHATE GALACTOSE PHOSPHOTRANSFERASE"/>
    <property type="match status" value="1"/>
</dbReference>
<evidence type="ECO:0000256" key="7">
    <source>
        <dbReference type="ARBA" id="ARBA00023136"/>
    </source>
</evidence>
<evidence type="ECO:0000256" key="8">
    <source>
        <dbReference type="ARBA" id="ARBA00023169"/>
    </source>
</evidence>
<comment type="caution">
    <text evidence="11">The sequence shown here is derived from an EMBL/GenBank/DDBJ whole genome shotgun (WGS) entry which is preliminary data.</text>
</comment>
<evidence type="ECO:0000256" key="6">
    <source>
        <dbReference type="ARBA" id="ARBA00022989"/>
    </source>
</evidence>
<evidence type="ECO:0000256" key="9">
    <source>
        <dbReference type="SAM" id="Phobius"/>
    </source>
</evidence>
<organism evidence="11 12">
    <name type="scientific">Marinovum algicola</name>
    <dbReference type="NCBI Taxonomy" id="42444"/>
    <lineage>
        <taxon>Bacteria</taxon>
        <taxon>Pseudomonadati</taxon>
        <taxon>Pseudomonadota</taxon>
        <taxon>Alphaproteobacteria</taxon>
        <taxon>Rhodobacterales</taxon>
        <taxon>Roseobacteraceae</taxon>
        <taxon>Marinovum</taxon>
    </lineage>
</organism>
<evidence type="ECO:0000256" key="4">
    <source>
        <dbReference type="ARBA" id="ARBA00022679"/>
    </source>
</evidence>
<comment type="similarity">
    <text evidence="2">Belongs to the bacterial sugar transferase family.</text>
</comment>
<comment type="subcellular location">
    <subcellularLocation>
        <location evidence="1">Cell membrane</location>
    </subcellularLocation>
</comment>
<protein>
    <submittedName>
        <fullName evidence="11">Sugar transferase involved in LPS biosynthesis (Colanic, teichoic acid)</fullName>
    </submittedName>
</protein>
<proteinExistence type="inferred from homology"/>
<dbReference type="GO" id="GO:0016780">
    <property type="term" value="F:phosphotransferase activity, for other substituted phosphate groups"/>
    <property type="evidence" value="ECO:0007669"/>
    <property type="project" value="TreeGrafter"/>
</dbReference>
<accession>A0A975WDH7</accession>
<dbReference type="RefSeq" id="WP_074838376.1">
    <property type="nucleotide sequence ID" value="NZ_CBDCHI020000002.1"/>
</dbReference>
<dbReference type="GO" id="GO:0000271">
    <property type="term" value="P:polysaccharide biosynthetic process"/>
    <property type="evidence" value="ECO:0007669"/>
    <property type="project" value="UniProtKB-KW"/>
</dbReference>
<evidence type="ECO:0000313" key="12">
    <source>
        <dbReference type="Proteomes" id="UP000182932"/>
    </source>
</evidence>
<keyword evidence="7 9" id="KW-0472">Membrane</keyword>
<evidence type="ECO:0000256" key="3">
    <source>
        <dbReference type="ARBA" id="ARBA00022475"/>
    </source>
</evidence>
<keyword evidence="3" id="KW-1003">Cell membrane</keyword>
<dbReference type="GeneID" id="80820165"/>
<keyword evidence="12" id="KW-1185">Reference proteome</keyword>
<reference evidence="11 12" key="1">
    <citation type="submission" date="2016-10" db="EMBL/GenBank/DDBJ databases">
        <authorList>
            <person name="Varghese N."/>
            <person name="Submissions S."/>
        </authorList>
    </citation>
    <scope>NUCLEOTIDE SEQUENCE [LARGE SCALE GENOMIC DNA]</scope>
    <source>
        <strain evidence="11 12">FF3</strain>
    </source>
</reference>
<keyword evidence="8" id="KW-0270">Exopolysaccharide synthesis</keyword>
<dbReference type="EMBL" id="FNYY01000018">
    <property type="protein sequence ID" value="SEK01254.1"/>
    <property type="molecule type" value="Genomic_DNA"/>
</dbReference>
<keyword evidence="6 9" id="KW-1133">Transmembrane helix</keyword>
<dbReference type="AlphaFoldDB" id="A0A975WDH7"/>
<gene>
    <name evidence="11" type="ORF">SAMN04487940_11854</name>
</gene>
<sequence length="219" mass="24468">MTEVSTDLPLSTRPGRTFYASFGKRALDLAIVLLLLPAIVPLIALLWLLVRSNGGPGFFGHTRIGLDGQSFRCWKIRTMVPDAERVLAETLARDPLAAVEWALAFKLHQDPRITTLGRHLRRLSLDELPQIWNVLRGEMSFVGPRPITAGELAFYDGEPQTYLAQKPGITGLWQVEGRPDGCYRKRVALDRRYRAEQSLPLDLLLLCRTAGLVLAPTGR</sequence>